<comment type="caution">
    <text evidence="10">The sequence shown here is derived from an EMBL/GenBank/DDBJ whole genome shotgun (WGS) entry which is preliminary data.</text>
</comment>
<dbReference type="RefSeq" id="WP_213368112.1">
    <property type="nucleotide sequence ID" value="NZ_BSFJ01000064.1"/>
</dbReference>
<evidence type="ECO:0000256" key="2">
    <source>
        <dbReference type="ARBA" id="ARBA00006464"/>
    </source>
</evidence>
<dbReference type="Pfam" id="PF02397">
    <property type="entry name" value="Bac_transf"/>
    <property type="match status" value="1"/>
</dbReference>
<evidence type="ECO:0000256" key="6">
    <source>
        <dbReference type="ARBA" id="ARBA00023136"/>
    </source>
</evidence>
<keyword evidence="5 8" id="KW-1133">Transmembrane helix</keyword>
<dbReference type="GO" id="GO:0000271">
    <property type="term" value="P:polysaccharide biosynthetic process"/>
    <property type="evidence" value="ECO:0007669"/>
    <property type="project" value="UniProtKB-KW"/>
</dbReference>
<evidence type="ECO:0000313" key="11">
    <source>
        <dbReference type="Proteomes" id="UP001143370"/>
    </source>
</evidence>
<evidence type="ECO:0000256" key="5">
    <source>
        <dbReference type="ARBA" id="ARBA00022989"/>
    </source>
</evidence>
<dbReference type="AlphaFoldDB" id="A0A9W6JEX3"/>
<accession>A0A9W6JEX3</accession>
<feature type="transmembrane region" description="Helical" evidence="8">
    <location>
        <begin position="34"/>
        <end position="58"/>
    </location>
</feature>
<dbReference type="PANTHER" id="PTHR30576:SF0">
    <property type="entry name" value="UNDECAPRENYL-PHOSPHATE N-ACETYLGALACTOSAMINYL 1-PHOSPHATE TRANSFERASE-RELATED"/>
    <property type="match status" value="1"/>
</dbReference>
<sequence length="472" mass="51979">MEGIGLYGCTRDVADSRAAPSPDRLMRYRDMLRVGLTASVALAELLAIGGACLAGAALRHGNPFEGNWEIFFFLAPTYFLAAITLRAYTAPTLTSLSRSISSTFTALLITAGIFLTAIFALKVGSLLSRLEIGYTLLMAFALVGLSRLGAALLIRRLFLPIVAPRLVVLTDEGEREARQRDSLTTYVDVRQAGLTPHLHDPGFFQAVGRTIGYADRVVLAFSDAAERLKWTEAMRLSGFETEIVVDLAGFDPLGVSHWEEHTTLLISRGPLNLRERLAKRLFDIAVAIPLLLAAAPVIAAAALLVKLESPGSAFFIQERVGRNNRAYRCFKLRTMRSEATDATGQVSTSRNDRRVTRLGKFLRRTSIDELPQLFNVLMGTMSLVGPRPHALGSRAEGSLFWELVPDYWSRHAVKPGLTGLAQIRGLRGATESRRDIEARVAADLEYINNWSLWLDVSILILTARVIIHRNAH</sequence>
<reference evidence="10" key="2">
    <citation type="submission" date="2023-01" db="EMBL/GenBank/DDBJ databases">
        <authorList>
            <person name="Sun Q."/>
            <person name="Evtushenko L."/>
        </authorList>
    </citation>
    <scope>NUCLEOTIDE SEQUENCE</scope>
    <source>
        <strain evidence="10">VKM B-2484</strain>
    </source>
</reference>
<feature type="domain" description="Bacterial sugar transferase" evidence="9">
    <location>
        <begin position="279"/>
        <end position="467"/>
    </location>
</feature>
<feature type="transmembrane region" description="Helical" evidence="8">
    <location>
        <begin position="100"/>
        <end position="120"/>
    </location>
</feature>
<feature type="transmembrane region" description="Helical" evidence="8">
    <location>
        <begin position="132"/>
        <end position="154"/>
    </location>
</feature>
<dbReference type="InterPro" id="IPR003362">
    <property type="entry name" value="Bact_transf"/>
</dbReference>
<evidence type="ECO:0000256" key="4">
    <source>
        <dbReference type="ARBA" id="ARBA00022692"/>
    </source>
</evidence>
<protein>
    <submittedName>
        <fullName evidence="10">Undecaprenyl-phosphate glucose phosphotransferase</fullName>
    </submittedName>
</protein>
<evidence type="ECO:0000259" key="9">
    <source>
        <dbReference type="Pfam" id="PF02397"/>
    </source>
</evidence>
<proteinExistence type="inferred from homology"/>
<feature type="transmembrane region" description="Helical" evidence="8">
    <location>
        <begin position="281"/>
        <end position="305"/>
    </location>
</feature>
<dbReference type="Proteomes" id="UP001143370">
    <property type="component" value="Unassembled WGS sequence"/>
</dbReference>
<dbReference type="NCBIfam" id="TIGR03025">
    <property type="entry name" value="EPS_sugtrans"/>
    <property type="match status" value="1"/>
</dbReference>
<dbReference type="GO" id="GO:0016780">
    <property type="term" value="F:phosphotransferase activity, for other substituted phosphate groups"/>
    <property type="evidence" value="ECO:0007669"/>
    <property type="project" value="TreeGrafter"/>
</dbReference>
<evidence type="ECO:0000256" key="3">
    <source>
        <dbReference type="ARBA" id="ARBA00022679"/>
    </source>
</evidence>
<dbReference type="EMBL" id="BSFJ01000064">
    <property type="protein sequence ID" value="GLK74744.1"/>
    <property type="molecule type" value="Genomic_DNA"/>
</dbReference>
<keyword evidence="11" id="KW-1185">Reference proteome</keyword>
<keyword evidence="7" id="KW-0270">Exopolysaccharide synthesis</keyword>
<gene>
    <name evidence="10" type="ORF">GCM10017643_48630</name>
</gene>
<keyword evidence="3" id="KW-0808">Transferase</keyword>
<organism evidence="10 11">
    <name type="scientific">Ancylobacter dichloromethanicus</name>
    <dbReference type="NCBI Taxonomy" id="518825"/>
    <lineage>
        <taxon>Bacteria</taxon>
        <taxon>Pseudomonadati</taxon>
        <taxon>Pseudomonadota</taxon>
        <taxon>Alphaproteobacteria</taxon>
        <taxon>Hyphomicrobiales</taxon>
        <taxon>Xanthobacteraceae</taxon>
        <taxon>Ancylobacter</taxon>
    </lineage>
</organism>
<evidence type="ECO:0000313" key="10">
    <source>
        <dbReference type="EMBL" id="GLK74744.1"/>
    </source>
</evidence>
<reference evidence="10" key="1">
    <citation type="journal article" date="2014" name="Int. J. Syst. Evol. Microbiol.">
        <title>Complete genome sequence of Corynebacterium casei LMG S-19264T (=DSM 44701T), isolated from a smear-ripened cheese.</title>
        <authorList>
            <consortium name="US DOE Joint Genome Institute (JGI-PGF)"/>
            <person name="Walter F."/>
            <person name="Albersmeier A."/>
            <person name="Kalinowski J."/>
            <person name="Ruckert C."/>
        </authorList>
    </citation>
    <scope>NUCLEOTIDE SEQUENCE</scope>
    <source>
        <strain evidence="10">VKM B-2484</strain>
    </source>
</reference>
<evidence type="ECO:0000256" key="7">
    <source>
        <dbReference type="ARBA" id="ARBA00023169"/>
    </source>
</evidence>
<evidence type="ECO:0000256" key="8">
    <source>
        <dbReference type="SAM" id="Phobius"/>
    </source>
</evidence>
<name>A0A9W6JEX3_9HYPH</name>
<dbReference type="PANTHER" id="PTHR30576">
    <property type="entry name" value="COLANIC BIOSYNTHESIS UDP-GLUCOSE LIPID CARRIER TRANSFERASE"/>
    <property type="match status" value="1"/>
</dbReference>
<keyword evidence="4 8" id="KW-0812">Transmembrane</keyword>
<dbReference type="InterPro" id="IPR017475">
    <property type="entry name" value="EPS_sugar_tfrase"/>
</dbReference>
<dbReference type="GO" id="GO:0016020">
    <property type="term" value="C:membrane"/>
    <property type="evidence" value="ECO:0007669"/>
    <property type="project" value="UniProtKB-SubCell"/>
</dbReference>
<evidence type="ECO:0000256" key="1">
    <source>
        <dbReference type="ARBA" id="ARBA00004141"/>
    </source>
</evidence>
<keyword evidence="6 8" id="KW-0472">Membrane</keyword>
<comment type="subcellular location">
    <subcellularLocation>
        <location evidence="1">Membrane</location>
        <topology evidence="1">Multi-pass membrane protein</topology>
    </subcellularLocation>
</comment>
<comment type="similarity">
    <text evidence="2">Belongs to the bacterial sugar transferase family.</text>
</comment>
<feature type="transmembrane region" description="Helical" evidence="8">
    <location>
        <begin position="70"/>
        <end position="88"/>
    </location>
</feature>